<feature type="compositionally biased region" description="Basic residues" evidence="1">
    <location>
        <begin position="100"/>
        <end position="112"/>
    </location>
</feature>
<keyword evidence="3" id="KW-1185">Reference proteome</keyword>
<evidence type="ECO:0000313" key="2">
    <source>
        <dbReference type="EMBL" id="MEQ2227408.1"/>
    </source>
</evidence>
<organism evidence="2 3">
    <name type="scientific">Ilyodon furcidens</name>
    <name type="common">goldbreast splitfin</name>
    <dbReference type="NCBI Taxonomy" id="33524"/>
    <lineage>
        <taxon>Eukaryota</taxon>
        <taxon>Metazoa</taxon>
        <taxon>Chordata</taxon>
        <taxon>Craniata</taxon>
        <taxon>Vertebrata</taxon>
        <taxon>Euteleostomi</taxon>
        <taxon>Actinopterygii</taxon>
        <taxon>Neopterygii</taxon>
        <taxon>Teleostei</taxon>
        <taxon>Neoteleostei</taxon>
        <taxon>Acanthomorphata</taxon>
        <taxon>Ovalentaria</taxon>
        <taxon>Atherinomorphae</taxon>
        <taxon>Cyprinodontiformes</taxon>
        <taxon>Goodeidae</taxon>
        <taxon>Ilyodon</taxon>
    </lineage>
</organism>
<name>A0ABV0T6R2_9TELE</name>
<reference evidence="2 3" key="1">
    <citation type="submission" date="2021-06" db="EMBL/GenBank/DDBJ databases">
        <authorList>
            <person name="Palmer J.M."/>
        </authorList>
    </citation>
    <scope>NUCLEOTIDE SEQUENCE [LARGE SCALE GENOMIC DNA]</scope>
    <source>
        <strain evidence="3">if_2019</strain>
        <tissue evidence="2">Muscle</tissue>
    </source>
</reference>
<evidence type="ECO:0000313" key="3">
    <source>
        <dbReference type="Proteomes" id="UP001482620"/>
    </source>
</evidence>
<comment type="caution">
    <text evidence="2">The sequence shown here is derived from an EMBL/GenBank/DDBJ whole genome shotgun (WGS) entry which is preliminary data.</text>
</comment>
<evidence type="ECO:0000256" key="1">
    <source>
        <dbReference type="SAM" id="MobiDB-lite"/>
    </source>
</evidence>
<feature type="region of interest" description="Disordered" evidence="1">
    <location>
        <begin position="1"/>
        <end position="112"/>
    </location>
</feature>
<accession>A0ABV0T6R2</accession>
<protein>
    <submittedName>
        <fullName evidence="2">Uncharacterized protein</fullName>
    </submittedName>
</protein>
<dbReference type="EMBL" id="JAHRIQ010019905">
    <property type="protein sequence ID" value="MEQ2227408.1"/>
    <property type="molecule type" value="Genomic_DNA"/>
</dbReference>
<gene>
    <name evidence="2" type="ORF">ILYODFUR_037479</name>
</gene>
<sequence length="112" mass="12250">MPSPQGHIPTSHTHTVLAPHTAQLQAPLPHPAPHHTVRCDGKAGPPRKANPASAHRRNRADTTEQSAHNGTPDPTPRWVKLTRQEVPGQRQAPGAGIPHHTLRNHTNRPLQR</sequence>
<proteinExistence type="predicted"/>
<dbReference type="Proteomes" id="UP001482620">
    <property type="component" value="Unassembled WGS sequence"/>
</dbReference>